<proteinExistence type="predicted"/>
<gene>
    <name evidence="1" type="ORF">P4826_03295</name>
</gene>
<evidence type="ECO:0000313" key="2">
    <source>
        <dbReference type="Proteomes" id="UP001303211"/>
    </source>
</evidence>
<name>A0ABZ0J4Y6_9BURK</name>
<dbReference type="Proteomes" id="UP001303211">
    <property type="component" value="Chromosome"/>
</dbReference>
<organism evidence="1 2">
    <name type="scientific">Diaphorobacter limosus</name>
    <dbReference type="NCBI Taxonomy" id="3036128"/>
    <lineage>
        <taxon>Bacteria</taxon>
        <taxon>Pseudomonadati</taxon>
        <taxon>Pseudomonadota</taxon>
        <taxon>Betaproteobacteria</taxon>
        <taxon>Burkholderiales</taxon>
        <taxon>Comamonadaceae</taxon>
        <taxon>Diaphorobacter</taxon>
    </lineage>
</organism>
<accession>A0ABZ0J4Y6</accession>
<keyword evidence="2" id="KW-1185">Reference proteome</keyword>
<dbReference type="EMBL" id="CP136921">
    <property type="protein sequence ID" value="WOO33133.1"/>
    <property type="molecule type" value="Genomic_DNA"/>
</dbReference>
<dbReference type="RefSeq" id="WP_317702535.1">
    <property type="nucleotide sequence ID" value="NZ_CP136921.1"/>
</dbReference>
<sequence length="130" mass="14347">MHLQPYQSVDGMPFTATRDDIIRAHGPPHSEERNNIGLTALDYGALVYRFQDSGRLEEVTARAQVLHLGALAIPLGTLAMFVRANDSAAFERAGFLVSPRYGIAFVLDEPCWVTALARHCLPQWEALRAG</sequence>
<protein>
    <submittedName>
        <fullName evidence="1">Uncharacterized protein</fullName>
    </submittedName>
</protein>
<evidence type="ECO:0000313" key="1">
    <source>
        <dbReference type="EMBL" id="WOO33133.1"/>
    </source>
</evidence>
<reference evidence="1 2" key="1">
    <citation type="submission" date="2023-03" db="EMBL/GenBank/DDBJ databases">
        <title>Diaphorobacter basophil sp. nov., isolated from a sewage-treatment plant.</title>
        <authorList>
            <person name="Yang K."/>
        </authorList>
    </citation>
    <scope>NUCLEOTIDE SEQUENCE [LARGE SCALE GENOMIC DNA]</scope>
    <source>
        <strain evidence="1 2">Y-1</strain>
    </source>
</reference>